<comment type="similarity">
    <text evidence="1">Belongs to the WrbA family.</text>
</comment>
<feature type="domain" description="Flavodoxin-like" evidence="3">
    <location>
        <begin position="4"/>
        <end position="193"/>
    </location>
</feature>
<feature type="compositionally biased region" description="Low complexity" evidence="2">
    <location>
        <begin position="214"/>
        <end position="228"/>
    </location>
</feature>
<evidence type="ECO:0000256" key="2">
    <source>
        <dbReference type="SAM" id="MobiDB-lite"/>
    </source>
</evidence>
<evidence type="ECO:0000313" key="5">
    <source>
        <dbReference type="Proteomes" id="UP001360560"/>
    </source>
</evidence>
<organism evidence="4 5">
    <name type="scientific">Saccharomycopsis crataegensis</name>
    <dbReference type="NCBI Taxonomy" id="43959"/>
    <lineage>
        <taxon>Eukaryota</taxon>
        <taxon>Fungi</taxon>
        <taxon>Dikarya</taxon>
        <taxon>Ascomycota</taxon>
        <taxon>Saccharomycotina</taxon>
        <taxon>Saccharomycetes</taxon>
        <taxon>Saccharomycopsidaceae</taxon>
        <taxon>Saccharomycopsis</taxon>
    </lineage>
</organism>
<keyword evidence="5" id="KW-1185">Reference proteome</keyword>
<dbReference type="PANTHER" id="PTHR30546">
    <property type="entry name" value="FLAVODOXIN-RELATED PROTEIN WRBA-RELATED"/>
    <property type="match status" value="1"/>
</dbReference>
<accession>A0AAV5QVU3</accession>
<dbReference type="FunFam" id="3.40.50.360:FF:000001">
    <property type="entry name" value="NAD(P)H dehydrogenase (Quinone) FQR1-like"/>
    <property type="match status" value="1"/>
</dbReference>
<gene>
    <name evidence="4" type="ORF">DASC09_055720</name>
</gene>
<dbReference type="EMBL" id="BTFZ01000019">
    <property type="protein sequence ID" value="GMM38233.1"/>
    <property type="molecule type" value="Genomic_DNA"/>
</dbReference>
<evidence type="ECO:0000259" key="3">
    <source>
        <dbReference type="PROSITE" id="PS50902"/>
    </source>
</evidence>
<dbReference type="GO" id="GO:0160020">
    <property type="term" value="P:positive regulation of ferroptosis"/>
    <property type="evidence" value="ECO:0007669"/>
    <property type="project" value="UniProtKB-ARBA"/>
</dbReference>
<dbReference type="GO" id="GO:0016020">
    <property type="term" value="C:membrane"/>
    <property type="evidence" value="ECO:0007669"/>
    <property type="project" value="TreeGrafter"/>
</dbReference>
<dbReference type="InterPro" id="IPR029039">
    <property type="entry name" value="Flavoprotein-like_sf"/>
</dbReference>
<feature type="compositionally biased region" description="Basic and acidic residues" evidence="2">
    <location>
        <begin position="229"/>
        <end position="261"/>
    </location>
</feature>
<dbReference type="InterPro" id="IPR010089">
    <property type="entry name" value="Flavoprotein_WrbA-like"/>
</dbReference>
<reference evidence="4 5" key="1">
    <citation type="journal article" date="2023" name="Elife">
        <title>Identification of key yeast species and microbe-microbe interactions impacting larval growth of Drosophila in the wild.</title>
        <authorList>
            <person name="Mure A."/>
            <person name="Sugiura Y."/>
            <person name="Maeda R."/>
            <person name="Honda K."/>
            <person name="Sakurai N."/>
            <person name="Takahashi Y."/>
            <person name="Watada M."/>
            <person name="Katoh T."/>
            <person name="Gotoh A."/>
            <person name="Gotoh Y."/>
            <person name="Taniguchi I."/>
            <person name="Nakamura K."/>
            <person name="Hayashi T."/>
            <person name="Katayama T."/>
            <person name="Uemura T."/>
            <person name="Hattori Y."/>
        </authorList>
    </citation>
    <scope>NUCLEOTIDE SEQUENCE [LARGE SCALE GENOMIC DNA]</scope>
    <source>
        <strain evidence="4 5">SC-9</strain>
    </source>
</reference>
<dbReference type="AlphaFoldDB" id="A0AAV5QVU3"/>
<proteinExistence type="inferred from homology"/>
<dbReference type="Pfam" id="PF03358">
    <property type="entry name" value="FMN_red"/>
    <property type="match status" value="1"/>
</dbReference>
<dbReference type="Gene3D" id="3.40.50.360">
    <property type="match status" value="1"/>
</dbReference>
<sequence>MAKIAIIVYSTYGHLYNLAKEVKAGVESAGGVADLFRVPETLSQEILDKMHAPAADADFKIADLETLKEYDAFLFGVPTRFGNMPAQWTSFWGAAGSLWANGALYHKPAGVFVSTSIPGGGQEVTVRNYMSIIAHFGMIYVPLGYGKAFAQLTSFDEIHGGSPWGAGMFAGADGSRQASALEKEIAGIQGGEFASILSQKFGFEFSKEKSTDATTTTTTTAAVAAAPTEAKEAEKKAVTEKETKAGKARKDQSTKEKKKDIAASCSKCVIV</sequence>
<dbReference type="GO" id="GO:0010181">
    <property type="term" value="F:FMN binding"/>
    <property type="evidence" value="ECO:0007669"/>
    <property type="project" value="InterPro"/>
</dbReference>
<dbReference type="GO" id="GO:0003955">
    <property type="term" value="F:NAD(P)H dehydrogenase (quinone) activity"/>
    <property type="evidence" value="ECO:0007669"/>
    <property type="project" value="InterPro"/>
</dbReference>
<dbReference type="GeneID" id="90076222"/>
<feature type="region of interest" description="Disordered" evidence="2">
    <location>
        <begin position="214"/>
        <end position="265"/>
    </location>
</feature>
<dbReference type="InterPro" id="IPR008254">
    <property type="entry name" value="Flavodoxin/NO_synth"/>
</dbReference>
<dbReference type="RefSeq" id="XP_064855229.1">
    <property type="nucleotide sequence ID" value="XM_064999157.1"/>
</dbReference>
<name>A0AAV5QVU3_9ASCO</name>
<dbReference type="PROSITE" id="PS50902">
    <property type="entry name" value="FLAVODOXIN_LIKE"/>
    <property type="match status" value="1"/>
</dbReference>
<dbReference type="NCBIfam" id="NF002999">
    <property type="entry name" value="PRK03767.1"/>
    <property type="match status" value="1"/>
</dbReference>
<protein>
    <recommendedName>
        <fullName evidence="3">Flavodoxin-like domain-containing protein</fullName>
    </recommendedName>
</protein>
<dbReference type="PANTHER" id="PTHR30546:SF23">
    <property type="entry name" value="FLAVOPROTEIN-LIKE PROTEIN YCP4-RELATED"/>
    <property type="match status" value="1"/>
</dbReference>
<dbReference type="InterPro" id="IPR005025">
    <property type="entry name" value="FMN_Rdtase-like_dom"/>
</dbReference>
<dbReference type="NCBIfam" id="TIGR01755">
    <property type="entry name" value="flav_wrbA"/>
    <property type="match status" value="1"/>
</dbReference>
<comment type="caution">
    <text evidence="4">The sequence shown here is derived from an EMBL/GenBank/DDBJ whole genome shotgun (WGS) entry which is preliminary data.</text>
</comment>
<dbReference type="Proteomes" id="UP001360560">
    <property type="component" value="Unassembled WGS sequence"/>
</dbReference>
<dbReference type="SUPFAM" id="SSF52218">
    <property type="entry name" value="Flavoproteins"/>
    <property type="match status" value="1"/>
</dbReference>
<evidence type="ECO:0000256" key="1">
    <source>
        <dbReference type="ARBA" id="ARBA00006961"/>
    </source>
</evidence>
<dbReference type="GO" id="GO:0032126">
    <property type="term" value="C:eisosome"/>
    <property type="evidence" value="ECO:0007669"/>
    <property type="project" value="UniProtKB-ARBA"/>
</dbReference>
<evidence type="ECO:0000313" key="4">
    <source>
        <dbReference type="EMBL" id="GMM38233.1"/>
    </source>
</evidence>